<dbReference type="Proteomes" id="UP001057753">
    <property type="component" value="Unassembled WGS sequence"/>
</dbReference>
<name>A0A9Q4G0L4_SALAG</name>
<dbReference type="GO" id="GO:0006310">
    <property type="term" value="P:DNA recombination"/>
    <property type="evidence" value="ECO:0007669"/>
    <property type="project" value="UniProtKB-KW"/>
</dbReference>
<gene>
    <name evidence="3" type="ORF">HXA33_15855</name>
</gene>
<evidence type="ECO:0000313" key="4">
    <source>
        <dbReference type="Proteomes" id="UP001057753"/>
    </source>
</evidence>
<dbReference type="InterPro" id="IPR011010">
    <property type="entry name" value="DNA_brk_join_enz"/>
</dbReference>
<proteinExistence type="predicted"/>
<evidence type="ECO:0000313" key="3">
    <source>
        <dbReference type="EMBL" id="MCR6098013.1"/>
    </source>
</evidence>
<dbReference type="InterPro" id="IPR050090">
    <property type="entry name" value="Tyrosine_recombinase_XerCD"/>
</dbReference>
<dbReference type="SUPFAM" id="SSF56349">
    <property type="entry name" value="DNA breaking-rejoining enzymes"/>
    <property type="match status" value="1"/>
</dbReference>
<dbReference type="Gene3D" id="1.10.443.10">
    <property type="entry name" value="Intergrase catalytic core"/>
    <property type="match status" value="1"/>
</dbReference>
<dbReference type="EMBL" id="JABXYM010000001">
    <property type="protein sequence ID" value="MCR6098013.1"/>
    <property type="molecule type" value="Genomic_DNA"/>
</dbReference>
<keyword evidence="1" id="KW-0233">DNA recombination</keyword>
<organism evidence="3 4">
    <name type="scientific">Salipaludibacillus agaradhaerens</name>
    <name type="common">Bacillus agaradhaerens</name>
    <dbReference type="NCBI Taxonomy" id="76935"/>
    <lineage>
        <taxon>Bacteria</taxon>
        <taxon>Bacillati</taxon>
        <taxon>Bacillota</taxon>
        <taxon>Bacilli</taxon>
        <taxon>Bacillales</taxon>
        <taxon>Bacillaceae</taxon>
    </lineage>
</organism>
<dbReference type="InterPro" id="IPR002104">
    <property type="entry name" value="Integrase_catalytic"/>
</dbReference>
<sequence length="180" mass="20953">MEYVHPIKDIRKIRLMKKLLKLRSTRDHLLFVLGINTGLRISEMLPLTFGDILIEREALTSFISIRGNTIFLNTRVKDALKLHLSHTAYTRDDYLFRSKKGSAPITRQQAYRMIQEVAKQAGIKENIGTHTLRKTFGYHAYRKGIAISLIQQRFHQSTPAETRRYIDADRFDPIELDVNL</sequence>
<reference evidence="3" key="1">
    <citation type="submission" date="2020-06" db="EMBL/GenBank/DDBJ databases">
        <title>Insight into the genomes of haloalkaliphilic bacilli from Kenyan soda lakes.</title>
        <authorList>
            <person name="Mwirichia R."/>
            <person name="Villamizar G.C."/>
            <person name="Poehlein A."/>
            <person name="Mugweru J."/>
            <person name="Kipnyargis A."/>
            <person name="Kiplimo D."/>
            <person name="Orwa P."/>
            <person name="Daniel R."/>
        </authorList>
    </citation>
    <scope>NUCLEOTIDE SEQUENCE</scope>
    <source>
        <strain evidence="3">B1096_S55</strain>
    </source>
</reference>
<protein>
    <submittedName>
        <fullName evidence="3">Tyrosine-type recombinase/integrase</fullName>
    </submittedName>
</protein>
<dbReference type="RefSeq" id="WP_257822392.1">
    <property type="nucleotide sequence ID" value="NZ_JABXYM010000001.1"/>
</dbReference>
<feature type="domain" description="Tyr recombinase" evidence="2">
    <location>
        <begin position="5"/>
        <end position="180"/>
    </location>
</feature>
<dbReference type="PROSITE" id="PS51898">
    <property type="entry name" value="TYR_RECOMBINASE"/>
    <property type="match status" value="1"/>
</dbReference>
<comment type="caution">
    <text evidence="3">The sequence shown here is derived from an EMBL/GenBank/DDBJ whole genome shotgun (WGS) entry which is preliminary data.</text>
</comment>
<evidence type="ECO:0000256" key="1">
    <source>
        <dbReference type="ARBA" id="ARBA00023172"/>
    </source>
</evidence>
<dbReference type="InterPro" id="IPR013762">
    <property type="entry name" value="Integrase-like_cat_sf"/>
</dbReference>
<accession>A0A9Q4G0L4</accession>
<keyword evidence="4" id="KW-1185">Reference proteome</keyword>
<dbReference type="Pfam" id="PF00589">
    <property type="entry name" value="Phage_integrase"/>
    <property type="match status" value="1"/>
</dbReference>
<evidence type="ECO:0000259" key="2">
    <source>
        <dbReference type="PROSITE" id="PS51898"/>
    </source>
</evidence>
<dbReference type="AlphaFoldDB" id="A0A9Q4G0L4"/>
<dbReference type="PANTHER" id="PTHR30349">
    <property type="entry name" value="PHAGE INTEGRASE-RELATED"/>
    <property type="match status" value="1"/>
</dbReference>
<dbReference type="PANTHER" id="PTHR30349:SF82">
    <property type="entry name" value="INTEGRASE_RECOMBINASE YOEC-RELATED"/>
    <property type="match status" value="1"/>
</dbReference>
<dbReference type="GO" id="GO:0003677">
    <property type="term" value="F:DNA binding"/>
    <property type="evidence" value="ECO:0007669"/>
    <property type="project" value="InterPro"/>
</dbReference>
<dbReference type="GO" id="GO:0015074">
    <property type="term" value="P:DNA integration"/>
    <property type="evidence" value="ECO:0007669"/>
    <property type="project" value="InterPro"/>
</dbReference>